<organism evidence="3 4">
    <name type="scientific">Streptococcus canis FSL Z3-227</name>
    <dbReference type="NCBI Taxonomy" id="482234"/>
    <lineage>
        <taxon>Bacteria</taxon>
        <taxon>Bacillati</taxon>
        <taxon>Bacillota</taxon>
        <taxon>Bacilli</taxon>
        <taxon>Lactobacillales</taxon>
        <taxon>Streptococcaceae</taxon>
        <taxon>Streptococcus</taxon>
    </lineage>
</organism>
<sequence length="156" mass="17465">MTTKKKSLLGIGYLSVAMLGASLLMAKPVSAEEMSESGDQAMRLVTQTGNNGVVEVIEVAENGEERILGSTQDPYFKGRDDGYDAGYQDGQKPGAPETPSSDIPEPQDIPSFYDESWYKNGYNDAYVLGYRNGWDDNHYIWSTLRNVWYLVTSYFY</sequence>
<feature type="chain" id="PRO_5043662997" evidence="2">
    <location>
        <begin position="32"/>
        <end position="156"/>
    </location>
</feature>
<gene>
    <name evidence="3" type="ORF">SCAZ3_11240</name>
</gene>
<keyword evidence="2" id="KW-0732">Signal</keyword>
<evidence type="ECO:0000256" key="2">
    <source>
        <dbReference type="SAM" id="SignalP"/>
    </source>
</evidence>
<evidence type="ECO:0000313" key="3">
    <source>
        <dbReference type="EMBL" id="EIQ82933.1"/>
    </source>
</evidence>
<dbReference type="Proteomes" id="UP000004423">
    <property type="component" value="Unassembled WGS sequence"/>
</dbReference>
<dbReference type="AlphaFoldDB" id="A0AAV3FV10"/>
<reference evidence="3 4" key="1">
    <citation type="journal article" date="2012" name="PLoS ONE">
        <title>Gene Repertoire Evolution of Streptococcus pyogenes Inferred from Phylogenomic Analysis with Streptococcus canis and Streptococcus dysgalactiae.</title>
        <authorList>
            <person name="Lefebure T."/>
            <person name="Richards V.P."/>
            <person name="Lang P."/>
            <person name="Pavinski-Bitar P."/>
            <person name="Stanhope M.J."/>
        </authorList>
    </citation>
    <scope>NUCLEOTIDE SEQUENCE [LARGE SCALE GENOMIC DNA]</scope>
    <source>
        <strain evidence="3 4">FSL Z3-227</strain>
    </source>
</reference>
<feature type="signal peptide" evidence="2">
    <location>
        <begin position="1"/>
        <end position="31"/>
    </location>
</feature>
<dbReference type="GeneID" id="49628473"/>
<accession>A0AAV3FV10</accession>
<protein>
    <submittedName>
        <fullName evidence="3">Uncharacterized protein</fullName>
    </submittedName>
</protein>
<proteinExistence type="predicted"/>
<dbReference type="RefSeq" id="WP_003045781.1">
    <property type="nucleotide sequence ID" value="NZ_AIDX01000001.2"/>
</dbReference>
<evidence type="ECO:0000313" key="4">
    <source>
        <dbReference type="Proteomes" id="UP000004423"/>
    </source>
</evidence>
<dbReference type="EMBL" id="AIDX01000001">
    <property type="protein sequence ID" value="EIQ82933.1"/>
    <property type="molecule type" value="Genomic_DNA"/>
</dbReference>
<comment type="caution">
    <text evidence="3">The sequence shown here is derived from an EMBL/GenBank/DDBJ whole genome shotgun (WGS) entry which is preliminary data.</text>
</comment>
<name>A0AAV3FV10_STRCB</name>
<feature type="region of interest" description="Disordered" evidence="1">
    <location>
        <begin position="65"/>
        <end position="107"/>
    </location>
</feature>
<evidence type="ECO:0000256" key="1">
    <source>
        <dbReference type="SAM" id="MobiDB-lite"/>
    </source>
</evidence>